<dbReference type="GeneID" id="54488543"/>
<dbReference type="OrthoDB" id="62952at2759"/>
<dbReference type="InterPro" id="IPR038883">
    <property type="entry name" value="AN11006-like"/>
</dbReference>
<sequence>MSQVAVCLGGLRLCKISEPRRPQARVPGLKDDHDHPFRRDLAERSELQLRPTTTPPPDHNEDDVLEHDTRSLPPNSPAARLASPPVKWEVHSGGGGVDERAWRTPQAALCSEIPTDPAVQRAAASTAPQLTTIARKSAYGTPHPDPHQSIFGGEARPDPNALPPPPSNPTSTTPHSPHPMPPNPSPFLALPPELRAAIYTHLPTPLIHPTPLIYCLSTTHPTKSHPLTTLNRALRAEALAIYYSQNTWLIKLEDAAFYDAFRAWIAGVGRAVGYLRRVRVCVRAGVVGRCKEVVRQRSLPSVAASLPVYYHRMPEEEEGEAMLEIDLSERGDGPVVRVLRCDAGGCGCGGGGGGGCGREVVCGVVREAAVRLWDVKHGREDHALVSALARQDAIIVTYLHAVTEVIMPPIMPIIIAAIMLIIIDLMLIIMEKD</sequence>
<dbReference type="EMBL" id="ML996580">
    <property type="protein sequence ID" value="KAF2754372.1"/>
    <property type="molecule type" value="Genomic_DNA"/>
</dbReference>
<evidence type="ECO:0000313" key="4">
    <source>
        <dbReference type="Proteomes" id="UP000799437"/>
    </source>
</evidence>
<name>A0A6A6VUY2_9PEZI</name>
<dbReference type="PANTHER" id="PTHR42085:SF2">
    <property type="entry name" value="F-BOX DOMAIN-CONTAINING PROTEIN"/>
    <property type="match status" value="1"/>
</dbReference>
<accession>A0A6A6VUY2</accession>
<dbReference type="PANTHER" id="PTHR42085">
    <property type="entry name" value="F-BOX DOMAIN-CONTAINING PROTEIN"/>
    <property type="match status" value="1"/>
</dbReference>
<evidence type="ECO:0000256" key="1">
    <source>
        <dbReference type="SAM" id="MobiDB-lite"/>
    </source>
</evidence>
<keyword evidence="2" id="KW-0812">Transmembrane</keyword>
<keyword evidence="4" id="KW-1185">Reference proteome</keyword>
<protein>
    <recommendedName>
        <fullName evidence="5">F-box domain-containing protein</fullName>
    </recommendedName>
</protein>
<proteinExistence type="predicted"/>
<feature type="region of interest" description="Disordered" evidence="1">
    <location>
        <begin position="136"/>
        <end position="187"/>
    </location>
</feature>
<keyword evidence="2" id="KW-0472">Membrane</keyword>
<reference evidence="3" key="1">
    <citation type="journal article" date="2020" name="Stud. Mycol.">
        <title>101 Dothideomycetes genomes: a test case for predicting lifestyles and emergence of pathogens.</title>
        <authorList>
            <person name="Haridas S."/>
            <person name="Albert R."/>
            <person name="Binder M."/>
            <person name="Bloem J."/>
            <person name="Labutti K."/>
            <person name="Salamov A."/>
            <person name="Andreopoulos B."/>
            <person name="Baker S."/>
            <person name="Barry K."/>
            <person name="Bills G."/>
            <person name="Bluhm B."/>
            <person name="Cannon C."/>
            <person name="Castanera R."/>
            <person name="Culley D."/>
            <person name="Daum C."/>
            <person name="Ezra D."/>
            <person name="Gonzalez J."/>
            <person name="Henrissat B."/>
            <person name="Kuo A."/>
            <person name="Liang C."/>
            <person name="Lipzen A."/>
            <person name="Lutzoni F."/>
            <person name="Magnuson J."/>
            <person name="Mondo S."/>
            <person name="Nolan M."/>
            <person name="Ohm R."/>
            <person name="Pangilinan J."/>
            <person name="Park H.-J."/>
            <person name="Ramirez L."/>
            <person name="Alfaro M."/>
            <person name="Sun H."/>
            <person name="Tritt A."/>
            <person name="Yoshinaga Y."/>
            <person name="Zwiers L.-H."/>
            <person name="Turgeon B."/>
            <person name="Goodwin S."/>
            <person name="Spatafora J."/>
            <person name="Crous P."/>
            <person name="Grigoriev I."/>
        </authorList>
    </citation>
    <scope>NUCLEOTIDE SEQUENCE</scope>
    <source>
        <strain evidence="3">CBS 121739</strain>
    </source>
</reference>
<feature type="region of interest" description="Disordered" evidence="1">
    <location>
        <begin position="17"/>
        <end position="99"/>
    </location>
</feature>
<organism evidence="3 4">
    <name type="scientific">Pseudovirgaria hyperparasitica</name>
    <dbReference type="NCBI Taxonomy" id="470096"/>
    <lineage>
        <taxon>Eukaryota</taxon>
        <taxon>Fungi</taxon>
        <taxon>Dikarya</taxon>
        <taxon>Ascomycota</taxon>
        <taxon>Pezizomycotina</taxon>
        <taxon>Dothideomycetes</taxon>
        <taxon>Dothideomycetes incertae sedis</taxon>
        <taxon>Acrospermales</taxon>
        <taxon>Acrospermaceae</taxon>
        <taxon>Pseudovirgaria</taxon>
    </lineage>
</organism>
<keyword evidence="2" id="KW-1133">Transmembrane helix</keyword>
<feature type="compositionally biased region" description="Basic and acidic residues" evidence="1">
    <location>
        <begin position="28"/>
        <end position="47"/>
    </location>
</feature>
<gene>
    <name evidence="3" type="ORF">EJ05DRAFT_503910</name>
</gene>
<dbReference type="Proteomes" id="UP000799437">
    <property type="component" value="Unassembled WGS sequence"/>
</dbReference>
<dbReference type="AlphaFoldDB" id="A0A6A6VUY2"/>
<evidence type="ECO:0008006" key="5">
    <source>
        <dbReference type="Google" id="ProtNLM"/>
    </source>
</evidence>
<evidence type="ECO:0000256" key="2">
    <source>
        <dbReference type="SAM" id="Phobius"/>
    </source>
</evidence>
<feature type="compositionally biased region" description="Pro residues" evidence="1">
    <location>
        <begin position="176"/>
        <end position="185"/>
    </location>
</feature>
<evidence type="ECO:0000313" key="3">
    <source>
        <dbReference type="EMBL" id="KAF2754372.1"/>
    </source>
</evidence>
<feature type="transmembrane region" description="Helical" evidence="2">
    <location>
        <begin position="410"/>
        <end position="430"/>
    </location>
</feature>
<dbReference type="RefSeq" id="XP_033596823.1">
    <property type="nucleotide sequence ID" value="XM_033747489.1"/>
</dbReference>